<evidence type="ECO:0000256" key="1">
    <source>
        <dbReference type="ARBA" id="ARBA00004141"/>
    </source>
</evidence>
<dbReference type="Pfam" id="PF01490">
    <property type="entry name" value="Aa_trans"/>
    <property type="match status" value="1"/>
</dbReference>
<gene>
    <name evidence="8" type="primary">LOC117653817</name>
</gene>
<dbReference type="Proteomes" id="UP000515158">
    <property type="component" value="Unplaced"/>
</dbReference>
<organism evidence="8">
    <name type="scientific">Thrips palmi</name>
    <name type="common">Melon thrips</name>
    <dbReference type="NCBI Taxonomy" id="161013"/>
    <lineage>
        <taxon>Eukaryota</taxon>
        <taxon>Metazoa</taxon>
        <taxon>Ecdysozoa</taxon>
        <taxon>Arthropoda</taxon>
        <taxon>Hexapoda</taxon>
        <taxon>Insecta</taxon>
        <taxon>Pterygota</taxon>
        <taxon>Neoptera</taxon>
        <taxon>Paraneoptera</taxon>
        <taxon>Thysanoptera</taxon>
        <taxon>Terebrantia</taxon>
        <taxon>Thripoidea</taxon>
        <taxon>Thripidae</taxon>
        <taxon>Thrips</taxon>
    </lineage>
</organism>
<feature type="transmembrane region" description="Helical" evidence="5">
    <location>
        <begin position="425"/>
        <end position="445"/>
    </location>
</feature>
<evidence type="ECO:0000256" key="4">
    <source>
        <dbReference type="ARBA" id="ARBA00023136"/>
    </source>
</evidence>
<protein>
    <submittedName>
        <fullName evidence="8">Proton-coupled amino acid transporter-like protein pathetic isoform X1</fullName>
    </submittedName>
</protein>
<dbReference type="RefSeq" id="XP_034255639.1">
    <property type="nucleotide sequence ID" value="XM_034399748.1"/>
</dbReference>
<feature type="transmembrane region" description="Helical" evidence="5">
    <location>
        <begin position="240"/>
        <end position="257"/>
    </location>
</feature>
<evidence type="ECO:0000256" key="5">
    <source>
        <dbReference type="SAM" id="Phobius"/>
    </source>
</evidence>
<evidence type="ECO:0000259" key="6">
    <source>
        <dbReference type="Pfam" id="PF01490"/>
    </source>
</evidence>
<feature type="transmembrane region" description="Helical" evidence="5">
    <location>
        <begin position="345"/>
        <end position="363"/>
    </location>
</feature>
<keyword evidence="7" id="KW-1185">Reference proteome</keyword>
<dbReference type="GeneID" id="117653817"/>
<reference evidence="8" key="1">
    <citation type="submission" date="2025-08" db="UniProtKB">
        <authorList>
            <consortium name="RefSeq"/>
        </authorList>
    </citation>
    <scope>IDENTIFICATION</scope>
    <source>
        <tissue evidence="8">Total insect</tissue>
    </source>
</reference>
<keyword evidence="4 5" id="KW-0472">Membrane</keyword>
<dbReference type="GO" id="GO:0005774">
    <property type="term" value="C:vacuolar membrane"/>
    <property type="evidence" value="ECO:0007669"/>
    <property type="project" value="TreeGrafter"/>
</dbReference>
<evidence type="ECO:0000256" key="3">
    <source>
        <dbReference type="ARBA" id="ARBA00022989"/>
    </source>
</evidence>
<feature type="transmembrane region" description="Helical" evidence="5">
    <location>
        <begin position="451"/>
        <end position="475"/>
    </location>
</feature>
<sequence>MSRPGSRRGSRHLSLTGSNGVPMFYFELDTSECVDDNAPRPKITHDYPGRKASGRSDLALSKFKCKENGVQPLAVTNGSTTPLVEQPDVDEEAGIYDPFKHRHLEHPTTDLDTLIHLLKGSLGTGILSMPLAFKNAGLFFGLFATFGIGFICTYCVHILVKCAHELCRRTRVPSLDFADVAETAFSCGPGPVQKFSRLARALINTFLVIDLLGCCCVYLVFVSSNLQQVVNHYTGTEMSVQTYMLSMLPLLVLLNLIRNLKYLSPFSMAANMLIGTGMAITLYYVLTDLPAVTERPYFSTWQQLPLFFGNAIFALEGIGVVMPLENNMKTPTHFIGCPSVLNTGMAIVVSLYVCVGFFGYLKYGDITQGSITLNLPHDPLAQSVKVMIALAIFLTYSLQFYVPMEILRKGIIDVHFRKHPVATEYVMRVLLVCATVGIAIAIPMLGPFISLVGAVCLSTLGLMFPAVIEVVTFWDTPGGLGAYNWKLYKNAAIFSFGLLGFVTGTYVSVEDIIAELNKTHT</sequence>
<feature type="transmembrane region" description="Helical" evidence="5">
    <location>
        <begin position="487"/>
        <end position="509"/>
    </location>
</feature>
<dbReference type="FunCoup" id="A0A6P9AE44">
    <property type="interactions" value="40"/>
</dbReference>
<dbReference type="PANTHER" id="PTHR22950:SF460">
    <property type="entry name" value="PROTON-COUPLED AMINO ACID TRANSPORTER 4-LIKE PROTEIN"/>
    <property type="match status" value="1"/>
</dbReference>
<keyword evidence="3 5" id="KW-1133">Transmembrane helix</keyword>
<dbReference type="KEGG" id="tpal:117653817"/>
<feature type="transmembrane region" description="Helical" evidence="5">
    <location>
        <begin position="201"/>
        <end position="220"/>
    </location>
</feature>
<feature type="transmembrane region" description="Helical" evidence="5">
    <location>
        <begin position="383"/>
        <end position="404"/>
    </location>
</feature>
<feature type="transmembrane region" description="Helical" evidence="5">
    <location>
        <begin position="139"/>
        <end position="160"/>
    </location>
</feature>
<feature type="transmembrane region" description="Helical" evidence="5">
    <location>
        <begin position="269"/>
        <end position="286"/>
    </location>
</feature>
<dbReference type="InterPro" id="IPR013057">
    <property type="entry name" value="AA_transpt_TM"/>
</dbReference>
<keyword evidence="2 5" id="KW-0812">Transmembrane</keyword>
<dbReference type="GO" id="GO:0015179">
    <property type="term" value="F:L-amino acid transmembrane transporter activity"/>
    <property type="evidence" value="ECO:0007669"/>
    <property type="project" value="TreeGrafter"/>
</dbReference>
<evidence type="ECO:0000256" key="2">
    <source>
        <dbReference type="ARBA" id="ARBA00022692"/>
    </source>
</evidence>
<comment type="subcellular location">
    <subcellularLocation>
        <location evidence="1">Membrane</location>
        <topology evidence="1">Multi-pass membrane protein</topology>
    </subcellularLocation>
</comment>
<feature type="domain" description="Amino acid transporter transmembrane" evidence="6">
    <location>
        <begin position="108"/>
        <end position="509"/>
    </location>
</feature>
<evidence type="ECO:0000313" key="7">
    <source>
        <dbReference type="Proteomes" id="UP000515158"/>
    </source>
</evidence>
<dbReference type="AlphaFoldDB" id="A0A6P9AE44"/>
<evidence type="ECO:0000313" key="8">
    <source>
        <dbReference type="RefSeq" id="XP_034255639.1"/>
    </source>
</evidence>
<feature type="transmembrane region" description="Helical" evidence="5">
    <location>
        <begin position="306"/>
        <end position="324"/>
    </location>
</feature>
<dbReference type="PANTHER" id="PTHR22950">
    <property type="entry name" value="AMINO ACID TRANSPORTER"/>
    <property type="match status" value="1"/>
</dbReference>
<name>A0A6P9AE44_THRPL</name>
<accession>A0A6P9AE44</accession>
<dbReference type="InParanoid" id="A0A6P9AE44"/>
<dbReference type="OrthoDB" id="1684102at2759"/>
<proteinExistence type="predicted"/>